<dbReference type="InterPro" id="IPR042100">
    <property type="entry name" value="Bug_dom1"/>
</dbReference>
<comment type="caution">
    <text evidence="3">The sequence shown here is derived from an EMBL/GenBank/DDBJ whole genome shotgun (WGS) entry which is preliminary data.</text>
</comment>
<accession>A0A7Y6TVA0</accession>
<sequence length="319" mass="33307">MQRRSFIAASLIAACVSTPALAADRTIRIVVPYAPGGPTDAMARILQGPLQQALGATVLIENVPGAGGALGAQQVLRAPADGNTFFLGNNGPSAVTPLLQKAASFDPLKDFVPVSMIAKATMQLVVSSAVPANDMASFIAYARANPGKLNYASAGIGSLGHLGSELLAKQAGLQMTHVPYKGQAPTLNALLGNEVQVLLTTPTDAMRAHIASGRIKLIAVTSEEPSPLDPKADLVQRAVPGFVLYSWFALMAKAGTPEPALAPVQKALASALATDDVRRRFEGLGVAVDTGRPAAVTAYIRQDVTRWSAIIRERDIRAE</sequence>
<dbReference type="InterPro" id="IPR005064">
    <property type="entry name" value="BUG"/>
</dbReference>
<dbReference type="EMBL" id="JABWMJ010000001">
    <property type="protein sequence ID" value="NUZ04731.1"/>
    <property type="molecule type" value="Genomic_DNA"/>
</dbReference>
<dbReference type="Gene3D" id="3.40.190.150">
    <property type="entry name" value="Bordetella uptake gene, domain 1"/>
    <property type="match status" value="1"/>
</dbReference>
<evidence type="ECO:0000256" key="2">
    <source>
        <dbReference type="SAM" id="SignalP"/>
    </source>
</evidence>
<comment type="similarity">
    <text evidence="1">Belongs to the UPF0065 (bug) family.</text>
</comment>
<proteinExistence type="inferred from homology"/>
<dbReference type="Pfam" id="PF03401">
    <property type="entry name" value="TctC"/>
    <property type="match status" value="1"/>
</dbReference>
<evidence type="ECO:0000256" key="1">
    <source>
        <dbReference type="ARBA" id="ARBA00006987"/>
    </source>
</evidence>
<dbReference type="CDD" id="cd07012">
    <property type="entry name" value="PBP2_Bug_TTT"/>
    <property type="match status" value="1"/>
</dbReference>
<name>A0A7Y6TVA0_9BURK</name>
<evidence type="ECO:0000313" key="4">
    <source>
        <dbReference type="Proteomes" id="UP000529637"/>
    </source>
</evidence>
<feature type="signal peptide" evidence="2">
    <location>
        <begin position="1"/>
        <end position="22"/>
    </location>
</feature>
<keyword evidence="2" id="KW-0732">Signal</keyword>
<reference evidence="3 4" key="1">
    <citation type="submission" date="2020-06" db="EMBL/GenBank/DDBJ databases">
        <title>Schlegella sp. ID0723 isolated from air conditioner.</title>
        <authorList>
            <person name="Kim D.Y."/>
            <person name="Kim D.-U."/>
        </authorList>
    </citation>
    <scope>NUCLEOTIDE SEQUENCE [LARGE SCALE GENOMIC DNA]</scope>
    <source>
        <strain evidence="3 4">ID0723</strain>
    </source>
</reference>
<dbReference type="SUPFAM" id="SSF53850">
    <property type="entry name" value="Periplasmic binding protein-like II"/>
    <property type="match status" value="1"/>
</dbReference>
<dbReference type="PANTHER" id="PTHR42928">
    <property type="entry name" value="TRICARBOXYLATE-BINDING PROTEIN"/>
    <property type="match status" value="1"/>
</dbReference>
<dbReference type="Proteomes" id="UP000529637">
    <property type="component" value="Unassembled WGS sequence"/>
</dbReference>
<protein>
    <submittedName>
        <fullName evidence="3">Tripartite tricarboxylate transporter substrate binding protein</fullName>
    </submittedName>
</protein>
<dbReference type="PROSITE" id="PS51257">
    <property type="entry name" value="PROKAR_LIPOPROTEIN"/>
    <property type="match status" value="1"/>
</dbReference>
<dbReference type="AlphaFoldDB" id="A0A7Y6TVA0"/>
<evidence type="ECO:0000313" key="3">
    <source>
        <dbReference type="EMBL" id="NUZ04731.1"/>
    </source>
</evidence>
<gene>
    <name evidence="3" type="ORF">HQN59_03050</name>
</gene>
<dbReference type="PANTHER" id="PTHR42928:SF5">
    <property type="entry name" value="BLR1237 PROTEIN"/>
    <property type="match status" value="1"/>
</dbReference>
<keyword evidence="4" id="KW-1185">Reference proteome</keyword>
<dbReference type="Gene3D" id="3.40.190.10">
    <property type="entry name" value="Periplasmic binding protein-like II"/>
    <property type="match status" value="1"/>
</dbReference>
<dbReference type="PIRSF" id="PIRSF017082">
    <property type="entry name" value="YflP"/>
    <property type="match status" value="1"/>
</dbReference>
<organism evidence="3 4">
    <name type="scientific">Piscinibacter koreensis</name>
    <dbReference type="NCBI Taxonomy" id="2742824"/>
    <lineage>
        <taxon>Bacteria</taxon>
        <taxon>Pseudomonadati</taxon>
        <taxon>Pseudomonadota</taxon>
        <taxon>Betaproteobacteria</taxon>
        <taxon>Burkholderiales</taxon>
        <taxon>Sphaerotilaceae</taxon>
        <taxon>Piscinibacter</taxon>
    </lineage>
</organism>
<dbReference type="RefSeq" id="WP_176065897.1">
    <property type="nucleotide sequence ID" value="NZ_JABWMJ010000001.1"/>
</dbReference>
<feature type="chain" id="PRO_5030923115" evidence="2">
    <location>
        <begin position="23"/>
        <end position="319"/>
    </location>
</feature>